<name>A0ABS4XBD4_9MICC</name>
<reference evidence="1 2" key="1">
    <citation type="submission" date="2021-03" db="EMBL/GenBank/DDBJ databases">
        <title>Sequencing the genomes of 1000 actinobacteria strains.</title>
        <authorList>
            <person name="Klenk H.-P."/>
        </authorList>
    </citation>
    <scope>NUCLEOTIDE SEQUENCE [LARGE SCALE GENOMIC DNA]</scope>
    <source>
        <strain evidence="1 2">DSM 15797</strain>
    </source>
</reference>
<organism evidence="1 2">
    <name type="scientific">Paeniglutamicibacter kerguelensis</name>
    <dbReference type="NCBI Taxonomy" id="254788"/>
    <lineage>
        <taxon>Bacteria</taxon>
        <taxon>Bacillati</taxon>
        <taxon>Actinomycetota</taxon>
        <taxon>Actinomycetes</taxon>
        <taxon>Micrococcales</taxon>
        <taxon>Micrococcaceae</taxon>
        <taxon>Paeniglutamicibacter</taxon>
    </lineage>
</organism>
<comment type="caution">
    <text evidence="1">The sequence shown here is derived from an EMBL/GenBank/DDBJ whole genome shotgun (WGS) entry which is preliminary data.</text>
</comment>
<gene>
    <name evidence="1" type="ORF">JOF47_001298</name>
</gene>
<protein>
    <recommendedName>
        <fullName evidence="3">Nucleotidyltransferase domain-containing protein</fullName>
    </recommendedName>
</protein>
<dbReference type="RefSeq" id="WP_209996715.1">
    <property type="nucleotide sequence ID" value="NZ_BAAAJY010000003.1"/>
</dbReference>
<dbReference type="Proteomes" id="UP001296993">
    <property type="component" value="Unassembled WGS sequence"/>
</dbReference>
<evidence type="ECO:0000313" key="2">
    <source>
        <dbReference type="Proteomes" id="UP001296993"/>
    </source>
</evidence>
<dbReference type="EMBL" id="JAGIOF010000001">
    <property type="protein sequence ID" value="MBP2385787.1"/>
    <property type="molecule type" value="Genomic_DNA"/>
</dbReference>
<sequence length="430" mass="47692">MVVVERPPSWRGTPFHLSYVHLDREVSGAELLGIHRWATEQHLENPRVISPITMEWSSVYHPRFYRAAAGTGATTVRPLQPVEANGTDSSLQRLWFESVVFLASVTLSAAIVQSRFSSGTLASKYDRLWQAGKFASTGLVPGLQGQLLMDDVTAMARDSGTSDLERLLAIRRRFEEVVAHLRGPEFVTEVSLARQEVPPVLGPRFGFIDELRHSIGSQLECVIVYGSSVNSREFADYDLVLVVKDPEVVLRKLYATSPRFAGKELNVGVYSSDELWRMQCLSGDNLADYGLCIYGETRVPAKSTTDLLMRNLSFGIVRQRQQLGMIGAALADRPRPGDDRHNLYGYFTKIPANIAKGTFGAMNQRLTKEEVHQWIESICGFRTAQMQQLASDGDPGRALAESAVATGAVLRALNEQFKVVRPQRAPNQGV</sequence>
<proteinExistence type="predicted"/>
<evidence type="ECO:0008006" key="3">
    <source>
        <dbReference type="Google" id="ProtNLM"/>
    </source>
</evidence>
<accession>A0ABS4XBD4</accession>
<keyword evidence="2" id="KW-1185">Reference proteome</keyword>
<evidence type="ECO:0000313" key="1">
    <source>
        <dbReference type="EMBL" id="MBP2385787.1"/>
    </source>
</evidence>